<dbReference type="Pfam" id="PF12973">
    <property type="entry name" value="Cupin_7"/>
    <property type="match status" value="1"/>
</dbReference>
<dbReference type="CDD" id="cd20301">
    <property type="entry name" value="cupin_ChrR"/>
    <property type="match status" value="1"/>
</dbReference>
<protein>
    <submittedName>
        <fullName evidence="3">ChrR family anti-sigma-E factor</fullName>
    </submittedName>
</protein>
<dbReference type="SUPFAM" id="SSF51182">
    <property type="entry name" value="RmlC-like cupins"/>
    <property type="match status" value="1"/>
</dbReference>
<dbReference type="RefSeq" id="WP_339617454.1">
    <property type="nucleotide sequence ID" value="NZ_AP031500.1"/>
</dbReference>
<evidence type="ECO:0000313" key="4">
    <source>
        <dbReference type="Proteomes" id="UP001595548"/>
    </source>
</evidence>
<dbReference type="InterPro" id="IPR025979">
    <property type="entry name" value="ChrR-like_cupin_dom"/>
</dbReference>
<dbReference type="EMBL" id="JBHRTL010000003">
    <property type="protein sequence ID" value="MFC3154037.1"/>
    <property type="molecule type" value="Genomic_DNA"/>
</dbReference>
<reference evidence="4" key="1">
    <citation type="journal article" date="2019" name="Int. J. Syst. Evol. Microbiol.">
        <title>The Global Catalogue of Microorganisms (GCM) 10K type strain sequencing project: providing services to taxonomists for standard genome sequencing and annotation.</title>
        <authorList>
            <consortium name="The Broad Institute Genomics Platform"/>
            <consortium name="The Broad Institute Genome Sequencing Center for Infectious Disease"/>
            <person name="Wu L."/>
            <person name="Ma J."/>
        </authorList>
    </citation>
    <scope>NUCLEOTIDE SEQUENCE [LARGE SCALE GENOMIC DNA]</scope>
    <source>
        <strain evidence="4">KCTC 52141</strain>
    </source>
</reference>
<keyword evidence="4" id="KW-1185">Reference proteome</keyword>
<dbReference type="Gene3D" id="2.60.120.10">
    <property type="entry name" value="Jelly Rolls"/>
    <property type="match status" value="1"/>
</dbReference>
<accession>A0ABV7HK54</accession>
<evidence type="ECO:0000259" key="1">
    <source>
        <dbReference type="Pfam" id="PF12973"/>
    </source>
</evidence>
<dbReference type="NCBIfam" id="TIGR02451">
    <property type="entry name" value="anti_sig_ChrR"/>
    <property type="match status" value="1"/>
</dbReference>
<evidence type="ECO:0000313" key="3">
    <source>
        <dbReference type="EMBL" id="MFC3154037.1"/>
    </source>
</evidence>
<feature type="domain" description="Putative zinc-finger" evidence="2">
    <location>
        <begin position="10"/>
        <end position="39"/>
    </location>
</feature>
<dbReference type="InterPro" id="IPR027383">
    <property type="entry name" value="Znf_put"/>
</dbReference>
<comment type="caution">
    <text evidence="3">The sequence shown here is derived from an EMBL/GenBank/DDBJ whole genome shotgun (WGS) entry which is preliminary data.</text>
</comment>
<name>A0ABV7HK54_9GAMM</name>
<organism evidence="3 4">
    <name type="scientific">Gilvimarinus japonicus</name>
    <dbReference type="NCBI Taxonomy" id="1796469"/>
    <lineage>
        <taxon>Bacteria</taxon>
        <taxon>Pseudomonadati</taxon>
        <taxon>Pseudomonadota</taxon>
        <taxon>Gammaproteobacteria</taxon>
        <taxon>Cellvibrionales</taxon>
        <taxon>Cellvibrionaceae</taxon>
        <taxon>Gilvimarinus</taxon>
    </lineage>
</organism>
<dbReference type="Gene3D" id="1.10.10.1320">
    <property type="entry name" value="Anti-sigma factor, zinc-finger domain"/>
    <property type="match status" value="1"/>
</dbReference>
<dbReference type="InterPro" id="IPR011051">
    <property type="entry name" value="RmlC_Cupin_sf"/>
</dbReference>
<feature type="domain" description="ChrR-like cupin" evidence="1">
    <location>
        <begin position="124"/>
        <end position="216"/>
    </location>
</feature>
<dbReference type="InterPro" id="IPR041916">
    <property type="entry name" value="Anti_sigma_zinc_sf"/>
</dbReference>
<dbReference type="Proteomes" id="UP001595548">
    <property type="component" value="Unassembled WGS sequence"/>
</dbReference>
<sequence length="240" mass="26206">MAITQHPSGDWLSGYAAGTLPLGQALCVSAHLEFCSQCRQNYSRLSQLGGELMQSLEPAPSPKLSLDELMARIDAQPKKATQDIEAYDLDLSDGSSSAVARDRIKPSGTVIPRSLRKLIPGGYQKLKWSRISPSIRSAELCRDDKGLKVELLRIKPGGASPTHTHLGDELTMILQGSFSDETGVYHTGDFMACDQSHTHTPVASLDRECICLTVTQAPIQLTGFFGRWLNPLLRRGYAPN</sequence>
<dbReference type="InterPro" id="IPR012807">
    <property type="entry name" value="Anti-sigma_ChrR"/>
</dbReference>
<gene>
    <name evidence="3" type="ORF">ACFOEB_02400</name>
</gene>
<dbReference type="Pfam" id="PF13490">
    <property type="entry name" value="zf-HC2"/>
    <property type="match status" value="1"/>
</dbReference>
<proteinExistence type="predicted"/>
<dbReference type="InterPro" id="IPR014710">
    <property type="entry name" value="RmlC-like_jellyroll"/>
</dbReference>
<evidence type="ECO:0000259" key="2">
    <source>
        <dbReference type="Pfam" id="PF13490"/>
    </source>
</evidence>